<reference evidence="1 2" key="1">
    <citation type="journal article" date="2004" name="Nat. Biotechnol.">
        <title>The genome sequence of the anaerobic, sulfate-reducing bacterium Desulfovibrio vulgaris Hildenborough.</title>
        <authorList>
            <person name="Heidelberg J.F."/>
            <person name="Seshadri R."/>
            <person name="Haveman S.A."/>
            <person name="Hemme C.L."/>
            <person name="Paulsen I.T."/>
            <person name="Kolonay J.F."/>
            <person name="Eisen J.A."/>
            <person name="Ward N."/>
            <person name="Methe B."/>
            <person name="Brinkac L.M."/>
            <person name="Daugherty S.C."/>
            <person name="Deboy R.T."/>
            <person name="Dodson R.J."/>
            <person name="Durkin A.S."/>
            <person name="Madupu R."/>
            <person name="Nelson W.C."/>
            <person name="Sullivan S.A."/>
            <person name="Fouts D."/>
            <person name="Haft D.H."/>
            <person name="Selengut J."/>
            <person name="Peterson J.D."/>
            <person name="Davidsen T.M."/>
            <person name="Zafar N."/>
            <person name="Zhou L."/>
            <person name="Radune D."/>
            <person name="Dimitrov G."/>
            <person name="Hance M."/>
            <person name="Tran K."/>
            <person name="Khouri H."/>
            <person name="Gill J."/>
            <person name="Utterback T.R."/>
            <person name="Feldblyum T.V."/>
            <person name="Wall J.D."/>
            <person name="Voordouw G."/>
            <person name="Fraser C.M."/>
        </authorList>
    </citation>
    <scope>NUCLEOTIDE SEQUENCE [LARGE SCALE GENOMIC DNA]</scope>
    <source>
        <strain evidence="2">ATCC 29579 / DSM 644 / NCIMB 8303 / VKM B-1760 / Hildenborough</strain>
    </source>
</reference>
<dbReference type="KEGG" id="dvu:DVU_0188"/>
<proteinExistence type="predicted"/>
<accession>Q72FM5</accession>
<dbReference type="HOGENOM" id="CLU_3134952_0_0_7"/>
<evidence type="ECO:0000313" key="2">
    <source>
        <dbReference type="Proteomes" id="UP000002194"/>
    </source>
</evidence>
<gene>
    <name evidence="1" type="ordered locus">DVU_0188</name>
</gene>
<dbReference type="Proteomes" id="UP000002194">
    <property type="component" value="Chromosome"/>
</dbReference>
<keyword evidence="2" id="KW-1185">Reference proteome</keyword>
<evidence type="ECO:0000313" key="1">
    <source>
        <dbReference type="EMBL" id="AAS94672.1"/>
    </source>
</evidence>
<dbReference type="AlphaFoldDB" id="Q72FM5"/>
<name>Q72FM5_NITV2</name>
<dbReference type="EnsemblBacteria" id="AAS94672">
    <property type="protein sequence ID" value="AAS94672"/>
    <property type="gene ID" value="DVU_0188"/>
</dbReference>
<protein>
    <submittedName>
        <fullName evidence="1">Uncharacterized protein</fullName>
    </submittedName>
</protein>
<organism evidence="1 2">
    <name type="scientific">Nitratidesulfovibrio vulgaris (strain ATCC 29579 / DSM 644 / CCUG 34227 / NCIMB 8303 / VKM B-1760 / Hildenborough)</name>
    <name type="common">Desulfovibrio vulgaris</name>
    <dbReference type="NCBI Taxonomy" id="882"/>
    <lineage>
        <taxon>Bacteria</taxon>
        <taxon>Pseudomonadati</taxon>
        <taxon>Thermodesulfobacteriota</taxon>
        <taxon>Desulfovibrionia</taxon>
        <taxon>Desulfovibrionales</taxon>
        <taxon>Desulfovibrionaceae</taxon>
        <taxon>Nitratidesulfovibrio</taxon>
    </lineage>
</organism>
<sequence>MRHMKRSIWVVVRRSIGETYLHAGGRAMGRLARNPARPLVTACKTGEEA</sequence>
<dbReference type="PaxDb" id="882-DVU_0188"/>
<dbReference type="EMBL" id="AE017285">
    <property type="protein sequence ID" value="AAS94672.1"/>
    <property type="molecule type" value="Genomic_DNA"/>
</dbReference>